<dbReference type="EMBL" id="JAKLTY010000039">
    <property type="protein sequence ID" value="MCG2632328.1"/>
    <property type="molecule type" value="Genomic_DNA"/>
</dbReference>
<name>A0A9X1RJ56_9BRAD</name>
<evidence type="ECO:0000256" key="1">
    <source>
        <dbReference type="SAM" id="Phobius"/>
    </source>
</evidence>
<proteinExistence type="predicted"/>
<dbReference type="InterPro" id="IPR050623">
    <property type="entry name" value="Glucan_succinyl_AcylTrfase"/>
</dbReference>
<organism evidence="3 4">
    <name type="scientific">Bradyrhizobium zhengyangense</name>
    <dbReference type="NCBI Taxonomy" id="2911009"/>
    <lineage>
        <taxon>Bacteria</taxon>
        <taxon>Pseudomonadati</taxon>
        <taxon>Pseudomonadota</taxon>
        <taxon>Alphaproteobacteria</taxon>
        <taxon>Hyphomicrobiales</taxon>
        <taxon>Nitrobacteraceae</taxon>
        <taxon>Bradyrhizobium</taxon>
    </lineage>
</organism>
<protein>
    <submittedName>
        <fullName evidence="3">Acyltransferase</fullName>
    </submittedName>
</protein>
<comment type="caution">
    <text evidence="3">The sequence shown here is derived from an EMBL/GenBank/DDBJ whole genome shotgun (WGS) entry which is preliminary data.</text>
</comment>
<gene>
    <name evidence="3" type="ORF">L6654_37545</name>
</gene>
<keyword evidence="1" id="KW-0812">Transmembrane</keyword>
<keyword evidence="3" id="KW-0808">Transferase</keyword>
<feature type="transmembrane region" description="Helical" evidence="1">
    <location>
        <begin position="154"/>
        <end position="174"/>
    </location>
</feature>
<feature type="transmembrane region" description="Helical" evidence="1">
    <location>
        <begin position="186"/>
        <end position="209"/>
    </location>
</feature>
<feature type="transmembrane region" description="Helical" evidence="1">
    <location>
        <begin position="286"/>
        <end position="305"/>
    </location>
</feature>
<keyword evidence="1" id="KW-1133">Transmembrane helix</keyword>
<evidence type="ECO:0000313" key="3">
    <source>
        <dbReference type="EMBL" id="MCG2632328.1"/>
    </source>
</evidence>
<keyword evidence="3" id="KW-0012">Acyltransferase</keyword>
<feature type="transmembrane region" description="Helical" evidence="1">
    <location>
        <begin position="21"/>
        <end position="42"/>
    </location>
</feature>
<feature type="transmembrane region" description="Helical" evidence="1">
    <location>
        <begin position="254"/>
        <end position="274"/>
    </location>
</feature>
<feature type="domain" description="Acyltransferase 3" evidence="2">
    <location>
        <begin position="15"/>
        <end position="366"/>
    </location>
</feature>
<evidence type="ECO:0000313" key="4">
    <source>
        <dbReference type="Proteomes" id="UP001139054"/>
    </source>
</evidence>
<feature type="transmembrane region" description="Helical" evidence="1">
    <location>
        <begin position="351"/>
        <end position="369"/>
    </location>
</feature>
<dbReference type="RefSeq" id="WP_237891911.1">
    <property type="nucleotide sequence ID" value="NZ_JAKLTY010000039.1"/>
</dbReference>
<reference evidence="3" key="1">
    <citation type="submission" date="2022-01" db="EMBL/GenBank/DDBJ databases">
        <title>Genome sequnece data of strain Bradyrhizobium sp. nov.</title>
        <authorList>
            <person name="Zhang J."/>
        </authorList>
    </citation>
    <scope>NUCLEOTIDE SEQUENCE</scope>
    <source>
        <strain evidence="3">WYCCWR 13023</strain>
    </source>
</reference>
<dbReference type="InterPro" id="IPR002656">
    <property type="entry name" value="Acyl_transf_3_dom"/>
</dbReference>
<keyword evidence="1" id="KW-0472">Membrane</keyword>
<feature type="transmembrane region" description="Helical" evidence="1">
    <location>
        <begin position="317"/>
        <end position="339"/>
    </location>
</feature>
<dbReference type="PANTHER" id="PTHR36927:SF3">
    <property type="entry name" value="GLUCANS BIOSYNTHESIS PROTEIN C"/>
    <property type="match status" value="1"/>
</dbReference>
<dbReference type="GO" id="GO:0016747">
    <property type="term" value="F:acyltransferase activity, transferring groups other than amino-acyl groups"/>
    <property type="evidence" value="ECO:0007669"/>
    <property type="project" value="InterPro"/>
</dbReference>
<sequence>MSTLQQASGSERRIDLDWVRILAFGLLIFYHVGMLYVSWGFHIKSEHRLTFLEPAMLVLNPWRLSLLFLVSGVASRFMLGKLRLVAFAGARSVRLLIPLVFGMLVIVPPQSYLQIVEALGYPAGFADYYLYHYLAFSAQFCPNPCIVQPTWNHLWFVVYLWVYTMALAGVLALWPAAADWIGEKLAAALAGPWLLVLPCLLFVAWRLFLSPIFPSTHALFGDWYNHADYATSFLIGFLLAREGGIWHDIERQRWTALVLAAVCFAVFVFAYAGLFPRSPMLRWSAGSAYGCYQWVAMVAVLGFARRHLTADGAARRYLTDAIFPYYIVHQTAIIMIAHALQGSGLSAASEATIVISGTALTCAVTYEVARRIFWLRPLFGLRMEPRSVAGIAQQLPA</sequence>
<dbReference type="Proteomes" id="UP001139054">
    <property type="component" value="Unassembled WGS sequence"/>
</dbReference>
<evidence type="ECO:0000259" key="2">
    <source>
        <dbReference type="Pfam" id="PF01757"/>
    </source>
</evidence>
<feature type="transmembrane region" description="Helical" evidence="1">
    <location>
        <begin position="62"/>
        <end position="80"/>
    </location>
</feature>
<dbReference type="AlphaFoldDB" id="A0A9X1RJ56"/>
<accession>A0A9X1RJ56</accession>
<dbReference type="Pfam" id="PF01757">
    <property type="entry name" value="Acyl_transf_3"/>
    <property type="match status" value="1"/>
</dbReference>
<dbReference type="PANTHER" id="PTHR36927">
    <property type="entry name" value="BLR4337 PROTEIN"/>
    <property type="match status" value="1"/>
</dbReference>
<feature type="transmembrane region" description="Helical" evidence="1">
    <location>
        <begin position="92"/>
        <end position="112"/>
    </location>
</feature>